<dbReference type="Proteomes" id="UP000228502">
    <property type="component" value="Unassembled WGS sequence"/>
</dbReference>
<organism evidence="1 2">
    <name type="scientific">Staphylococcus epidermidis</name>
    <dbReference type="NCBI Taxonomy" id="1282"/>
    <lineage>
        <taxon>Bacteria</taxon>
        <taxon>Bacillati</taxon>
        <taxon>Bacillota</taxon>
        <taxon>Bacilli</taxon>
        <taxon>Bacillales</taxon>
        <taxon>Staphylococcaceae</taxon>
        <taxon>Staphylococcus</taxon>
    </lineage>
</organism>
<name>A0AAE5V711_STAEP</name>
<protein>
    <submittedName>
        <fullName evidence="1">Uncharacterized protein</fullName>
    </submittedName>
</protein>
<evidence type="ECO:0000313" key="2">
    <source>
        <dbReference type="Proteomes" id="UP000228502"/>
    </source>
</evidence>
<proteinExistence type="predicted"/>
<evidence type="ECO:0000313" key="1">
    <source>
        <dbReference type="EMBL" id="PIH10384.1"/>
    </source>
</evidence>
<reference evidence="1 2" key="1">
    <citation type="submission" date="2017-10" db="EMBL/GenBank/DDBJ databases">
        <title>genome sequences of Staph epi in chlorhexidine trial.</title>
        <authorList>
            <person name="Greninger A.L."/>
            <person name="Addetia A."/>
            <person name="Qin X."/>
            <person name="Zerr D."/>
        </authorList>
    </citation>
    <scope>NUCLEOTIDE SEQUENCE [LARGE SCALE GENOMIC DNA]</scope>
    <source>
        <strain evidence="1 2">SCH-17</strain>
    </source>
</reference>
<gene>
    <name evidence="1" type="ORF">CTJ08_06685</name>
</gene>
<comment type="caution">
    <text evidence="1">The sequence shown here is derived from an EMBL/GenBank/DDBJ whole genome shotgun (WGS) entry which is preliminary data.</text>
</comment>
<accession>A0AAE5V711</accession>
<sequence>MMMQTDNFALFTKEVKIGITLSERLHFIRVKRLLQISQKRMGINDKY</sequence>
<dbReference type="AlphaFoldDB" id="A0AAE5V711"/>
<dbReference type="RefSeq" id="WP_001832897.1">
    <property type="nucleotide sequence ID" value="NZ_CABHIX010000005.1"/>
</dbReference>
<dbReference type="EMBL" id="PEJG01000006">
    <property type="protein sequence ID" value="PIH10384.1"/>
    <property type="molecule type" value="Genomic_DNA"/>
</dbReference>